<accession>A0A7W6H2V8</accession>
<protein>
    <submittedName>
        <fullName evidence="2">Uncharacterized protein</fullName>
    </submittedName>
</protein>
<evidence type="ECO:0000313" key="2">
    <source>
        <dbReference type="EMBL" id="MBB3997411.1"/>
    </source>
</evidence>
<sequence length="125" mass="13255">MTIRSSHLAQGAGIAPETPGSTGTPPAEALAPPMERPFDTRPVGDLVGRPDLSEETVLKAIAERLAFDGRTGPEPQVVIEAARLGKRKALAFLRKLVLPPPRGSLAMPVQPILREHLTQGTDGSH</sequence>
<proteinExistence type="predicted"/>
<dbReference type="Proteomes" id="UP000542776">
    <property type="component" value="Unassembled WGS sequence"/>
</dbReference>
<organism evidence="2 3">
    <name type="scientific">Aureimonas pseudogalii</name>
    <dbReference type="NCBI Taxonomy" id="1744844"/>
    <lineage>
        <taxon>Bacteria</taxon>
        <taxon>Pseudomonadati</taxon>
        <taxon>Pseudomonadota</taxon>
        <taxon>Alphaproteobacteria</taxon>
        <taxon>Hyphomicrobiales</taxon>
        <taxon>Aurantimonadaceae</taxon>
        <taxon>Aureimonas</taxon>
    </lineage>
</organism>
<keyword evidence="3" id="KW-1185">Reference proteome</keyword>
<evidence type="ECO:0000256" key="1">
    <source>
        <dbReference type="SAM" id="MobiDB-lite"/>
    </source>
</evidence>
<comment type="caution">
    <text evidence="2">The sequence shown here is derived from an EMBL/GenBank/DDBJ whole genome shotgun (WGS) entry which is preliminary data.</text>
</comment>
<dbReference type="AlphaFoldDB" id="A0A7W6H2V8"/>
<dbReference type="RefSeq" id="WP_183198862.1">
    <property type="nucleotide sequence ID" value="NZ_JACIEK010000001.1"/>
</dbReference>
<feature type="region of interest" description="Disordered" evidence="1">
    <location>
        <begin position="1"/>
        <end position="49"/>
    </location>
</feature>
<evidence type="ECO:0000313" key="3">
    <source>
        <dbReference type="Proteomes" id="UP000542776"/>
    </source>
</evidence>
<reference evidence="2 3" key="1">
    <citation type="submission" date="2020-08" db="EMBL/GenBank/DDBJ databases">
        <title>Genomic Encyclopedia of Type Strains, Phase IV (KMG-IV): sequencing the most valuable type-strain genomes for metagenomic binning, comparative biology and taxonomic classification.</title>
        <authorList>
            <person name="Goeker M."/>
        </authorList>
    </citation>
    <scope>NUCLEOTIDE SEQUENCE [LARGE SCALE GENOMIC DNA]</scope>
    <source>
        <strain evidence="2 3">DSM 102238</strain>
    </source>
</reference>
<dbReference type="EMBL" id="JACIEK010000001">
    <property type="protein sequence ID" value="MBB3997411.1"/>
    <property type="molecule type" value="Genomic_DNA"/>
</dbReference>
<gene>
    <name evidence="2" type="ORF">GGR04_001232</name>
</gene>
<name>A0A7W6H2V8_9HYPH</name>